<dbReference type="AlphaFoldDB" id="A0A9D1ZGY2"/>
<name>A0A9D1ZGY2_9BACE</name>
<evidence type="ECO:0000256" key="1">
    <source>
        <dbReference type="SAM" id="SignalP"/>
    </source>
</evidence>
<feature type="chain" id="PRO_5038931833" evidence="1">
    <location>
        <begin position="21"/>
        <end position="866"/>
    </location>
</feature>
<gene>
    <name evidence="2" type="ORF">H9824_02405</name>
</gene>
<organism evidence="2 3">
    <name type="scientific">Candidatus Bacteroides pullicola</name>
    <dbReference type="NCBI Taxonomy" id="2838475"/>
    <lineage>
        <taxon>Bacteria</taxon>
        <taxon>Pseudomonadati</taxon>
        <taxon>Bacteroidota</taxon>
        <taxon>Bacteroidia</taxon>
        <taxon>Bacteroidales</taxon>
        <taxon>Bacteroidaceae</taxon>
        <taxon>Bacteroides</taxon>
    </lineage>
</organism>
<dbReference type="Proteomes" id="UP000886851">
    <property type="component" value="Unassembled WGS sequence"/>
</dbReference>
<dbReference type="SUPFAM" id="SSF56935">
    <property type="entry name" value="Porins"/>
    <property type="match status" value="1"/>
</dbReference>
<protein>
    <submittedName>
        <fullName evidence="2">Plug domain-containing protein</fullName>
    </submittedName>
</protein>
<dbReference type="InterPro" id="IPR008969">
    <property type="entry name" value="CarboxyPept-like_regulatory"/>
</dbReference>
<dbReference type="SUPFAM" id="SSF49464">
    <property type="entry name" value="Carboxypeptidase regulatory domain-like"/>
    <property type="match status" value="1"/>
</dbReference>
<reference evidence="2" key="2">
    <citation type="submission" date="2021-04" db="EMBL/GenBank/DDBJ databases">
        <authorList>
            <person name="Gilroy R."/>
        </authorList>
    </citation>
    <scope>NUCLEOTIDE SEQUENCE</scope>
    <source>
        <strain evidence="2">Gambia2-208</strain>
    </source>
</reference>
<comment type="caution">
    <text evidence="2">The sequence shown here is derived from an EMBL/GenBank/DDBJ whole genome shotgun (WGS) entry which is preliminary data.</text>
</comment>
<proteinExistence type="predicted"/>
<feature type="signal peptide" evidence="1">
    <location>
        <begin position="1"/>
        <end position="20"/>
    </location>
</feature>
<reference evidence="2" key="1">
    <citation type="journal article" date="2021" name="PeerJ">
        <title>Extensive microbial diversity within the chicken gut microbiome revealed by metagenomics and culture.</title>
        <authorList>
            <person name="Gilroy R."/>
            <person name="Ravi A."/>
            <person name="Getino M."/>
            <person name="Pursley I."/>
            <person name="Horton D.L."/>
            <person name="Alikhan N.F."/>
            <person name="Baker D."/>
            <person name="Gharbi K."/>
            <person name="Hall N."/>
            <person name="Watson M."/>
            <person name="Adriaenssens E.M."/>
            <person name="Foster-Nyarko E."/>
            <person name="Jarju S."/>
            <person name="Secka A."/>
            <person name="Antonio M."/>
            <person name="Oren A."/>
            <person name="Chaudhuri R.R."/>
            <person name="La Ragione R."/>
            <person name="Hildebrand F."/>
            <person name="Pallen M.J."/>
        </authorList>
    </citation>
    <scope>NUCLEOTIDE SEQUENCE</scope>
    <source>
        <strain evidence="2">Gambia2-208</strain>
    </source>
</reference>
<evidence type="ECO:0000313" key="2">
    <source>
        <dbReference type="EMBL" id="HIY87541.1"/>
    </source>
</evidence>
<dbReference type="EMBL" id="DXCV01000022">
    <property type="protein sequence ID" value="HIY87541.1"/>
    <property type="molecule type" value="Genomic_DNA"/>
</dbReference>
<sequence>MWRRLYILLLCSFVSDFAMSQTDIHGFVKLQSGQGIGFASVIVSPVTSPKMILGSTFTAENGNFRLNVHSDCDSLILKASSMEISPTAITIPNRSGVYDIIVEERVIGLKEVVVKAKKIYSQGDTLNYNVASFLSQSDQSVADILRKMPGITVSEAGQVSYQGKPIKNFYIEGLNLMKGHYGIATNNIDPQSIATVQVLENHQDIKALEGLRPEEQASINLRLKEGVKGVFNLIATLGGGYGKDAQWNNSAIATYFRRNSQFLVTYKGNNTGEDLSQELYSFDNDYSRTNNISSITMPSAPGIDKRFYYFNRSHSATYNNVYRMGKSGEFGINVAYLNDRDNRNSFSSISNTLPDGSQNTVDEQMTGIARMQKAYGDLTYVNNSEQSYLKEQMKLDWSKTHADSRIFADDENISQFGNTDTYRLLNKFHMTHRNSGNRGFEVYSLLNVEKRPHSLTVFPNLFPDLFAGDMLSQSVDYRNISTENRFAFLSAFKYRNFSLHPTVIANFSHNSLESRLADSRNDLTLDCLDAGIGAELIYSIRKLHVSLMLPLKYKRFSLDNRSEGVVTDKNRFRVEPDFHLSYNINASHHLSVKSALNYMTPSIESLYSNYILTSYRCLSAYEVAGLYEGKTLYNSLSYSFKNILSMSFAGIDLSWQRQSPEVLYGSYYDGLVQRTISQQTSETGDMLSAKIHASKGFDWRRLKIGASVSYSYYDNPLLVQNQVVRYTGNSIQANADISVSPFNWLAASWEGCYYQTSSRQEGHNSMPWLRTVTNKASLDFTIPGGVTLKTSVYHYYNNFNNGDKSFVLLNAEARYSIKRFSFTLVCDNLLNRKTYLYSSQAALTESRSVYGIRPQSVLFKIRCRIF</sequence>
<evidence type="ECO:0000313" key="3">
    <source>
        <dbReference type="Proteomes" id="UP000886851"/>
    </source>
</evidence>
<accession>A0A9D1ZGY2</accession>
<keyword evidence="1" id="KW-0732">Signal</keyword>